<evidence type="ECO:0000313" key="2">
    <source>
        <dbReference type="EMBL" id="GAA1074971.1"/>
    </source>
</evidence>
<dbReference type="InterPro" id="IPR027961">
    <property type="entry name" value="DUF4442"/>
</dbReference>
<dbReference type="RefSeq" id="WP_344622698.1">
    <property type="nucleotide sequence ID" value="NZ_BAAALD010000009.1"/>
</dbReference>
<dbReference type="Pfam" id="PF14539">
    <property type="entry name" value="DUF4442"/>
    <property type="match status" value="1"/>
</dbReference>
<comment type="caution">
    <text evidence="2">The sequence shown here is derived from an EMBL/GenBank/DDBJ whole genome shotgun (WGS) entry which is preliminary data.</text>
</comment>
<dbReference type="EMBL" id="BAAALD010000009">
    <property type="protein sequence ID" value="GAA1074971.1"/>
    <property type="molecule type" value="Genomic_DNA"/>
</dbReference>
<feature type="compositionally biased region" description="Basic and acidic residues" evidence="1">
    <location>
        <begin position="151"/>
        <end position="172"/>
    </location>
</feature>
<evidence type="ECO:0000256" key="1">
    <source>
        <dbReference type="SAM" id="MobiDB-lite"/>
    </source>
</evidence>
<accession>A0ABP4DZG9</accession>
<dbReference type="Gene3D" id="3.10.129.10">
    <property type="entry name" value="Hotdog Thioesterase"/>
    <property type="match status" value="1"/>
</dbReference>
<organism evidence="2 3">
    <name type="scientific">Kitasatospora arboriphila</name>
    <dbReference type="NCBI Taxonomy" id="258052"/>
    <lineage>
        <taxon>Bacteria</taxon>
        <taxon>Bacillati</taxon>
        <taxon>Actinomycetota</taxon>
        <taxon>Actinomycetes</taxon>
        <taxon>Kitasatosporales</taxon>
        <taxon>Streptomycetaceae</taxon>
        <taxon>Kitasatospora</taxon>
    </lineage>
</organism>
<dbReference type="InterPro" id="IPR029069">
    <property type="entry name" value="HotDog_dom_sf"/>
</dbReference>
<dbReference type="Proteomes" id="UP001499987">
    <property type="component" value="Unassembled WGS sequence"/>
</dbReference>
<reference evidence="3" key="1">
    <citation type="journal article" date="2019" name="Int. J. Syst. Evol. Microbiol.">
        <title>The Global Catalogue of Microorganisms (GCM) 10K type strain sequencing project: providing services to taxonomists for standard genome sequencing and annotation.</title>
        <authorList>
            <consortium name="The Broad Institute Genomics Platform"/>
            <consortium name="The Broad Institute Genome Sequencing Center for Infectious Disease"/>
            <person name="Wu L."/>
            <person name="Ma J."/>
        </authorList>
    </citation>
    <scope>NUCLEOTIDE SEQUENCE [LARGE SCALE GENOMIC DNA]</scope>
    <source>
        <strain evidence="3">JCM 13002</strain>
    </source>
</reference>
<proteinExistence type="predicted"/>
<evidence type="ECO:0000313" key="3">
    <source>
        <dbReference type="Proteomes" id="UP001499987"/>
    </source>
</evidence>
<name>A0ABP4DZG9_9ACTN</name>
<feature type="region of interest" description="Disordered" evidence="1">
    <location>
        <begin position="151"/>
        <end position="180"/>
    </location>
</feature>
<dbReference type="SUPFAM" id="SSF54637">
    <property type="entry name" value="Thioesterase/thiol ester dehydrase-isomerase"/>
    <property type="match status" value="1"/>
</dbReference>
<sequence length="180" mass="20168">MARKRTLSAATFRRGINLWPPFLFAGIKVLAVDDAFRSAKVRLRLGRLNRNWVGTHFGGSIFAMTDPFWMLLVMQNLGPDYYVWDSAAEIDFVSPGRGDITAEFVLTDERLAEIRELTADGSKALVWFDTEVLAQDGSVVARVRKQVYVRPKPERARPETTGRTGQDERGGRPEPVATAV</sequence>
<gene>
    <name evidence="2" type="ORF">GCM10009663_15050</name>
</gene>
<keyword evidence="3" id="KW-1185">Reference proteome</keyword>
<protein>
    <submittedName>
        <fullName evidence="2">DUF4442 domain-containing protein</fullName>
    </submittedName>
</protein>